<dbReference type="AlphaFoldDB" id="A0A494W9C0"/>
<organism evidence="1 2">
    <name type="scientific">Sphingobium amiense</name>
    <dbReference type="NCBI Taxonomy" id="135719"/>
    <lineage>
        <taxon>Bacteria</taxon>
        <taxon>Pseudomonadati</taxon>
        <taxon>Pseudomonadota</taxon>
        <taxon>Alphaproteobacteria</taxon>
        <taxon>Sphingomonadales</taxon>
        <taxon>Sphingomonadaceae</taxon>
        <taxon>Sphingobium</taxon>
    </lineage>
</organism>
<reference evidence="1 2" key="1">
    <citation type="submission" date="2018-05" db="EMBL/GenBank/DDBJ databases">
        <title>Complete Genome Sequence of the Nonylphenol-Degrading Bacterium Sphingobium amiense DSM 16289T.</title>
        <authorList>
            <person name="Ootsuka M."/>
            <person name="Nishizawa T."/>
            <person name="Ohta H."/>
        </authorList>
    </citation>
    <scope>NUCLEOTIDE SEQUENCE [LARGE SCALE GENOMIC DNA]</scope>
    <source>
        <strain evidence="1 2">DSM 16289</strain>
    </source>
</reference>
<dbReference type="InterPro" id="IPR021259">
    <property type="entry name" value="DUF2817"/>
</dbReference>
<keyword evidence="2" id="KW-1185">Reference proteome</keyword>
<dbReference type="RefSeq" id="WP_066700816.1">
    <property type="nucleotide sequence ID" value="NZ_AP018664.1"/>
</dbReference>
<evidence type="ECO:0000313" key="2">
    <source>
        <dbReference type="Proteomes" id="UP000279959"/>
    </source>
</evidence>
<dbReference type="KEGG" id="sami:SAMIE_1002900"/>
<sequence>MFHSEDSFSANYTEARRKFREAAADAGGELDSWLHPEAGPDGGEIFTDVAWIGPSAATKVLVLISATHGVEGFCGSGAQVDLMRRGEVTGDADDLAFLLIHAINPYGFAWLRRTTHENIDLNRNWVDYAQPMPVNEGYRALHPALCPAVWTDETRAAGELALQTSEREIGRDATRNAYGAGQWEYPDGLFYGGTAPSWSRQTQTAIFDRWLGKARKVAIVDYHTGLGPLGFAEPIVTAPVGSPAYRRARSWYGATTRSTAGGLSVGARIEGDGLTGAIKLLPHAEVTPMALEYGTLPRREVINANREDNWLHSHGDPRGDGAQATKGRLRDAYFVDRTDWKGMVIGQSLQVFRQAVSGLSED</sequence>
<dbReference type="Proteomes" id="UP000279959">
    <property type="component" value="Chromosome"/>
</dbReference>
<dbReference type="CDD" id="cd06233">
    <property type="entry name" value="M14-like"/>
    <property type="match status" value="1"/>
</dbReference>
<evidence type="ECO:0000313" key="1">
    <source>
        <dbReference type="EMBL" id="BBD96789.1"/>
    </source>
</evidence>
<protein>
    <submittedName>
        <fullName evidence="1">DUF2817 domain-containing protein</fullName>
    </submittedName>
</protein>
<accession>A0A494W9C0</accession>
<name>A0A494W9C0_9SPHN</name>
<dbReference type="Pfam" id="PF10994">
    <property type="entry name" value="DUF2817"/>
    <property type="match status" value="1"/>
</dbReference>
<dbReference type="EMBL" id="AP018664">
    <property type="protein sequence ID" value="BBD96789.1"/>
    <property type="molecule type" value="Genomic_DNA"/>
</dbReference>
<dbReference type="SUPFAM" id="SSF53187">
    <property type="entry name" value="Zn-dependent exopeptidases"/>
    <property type="match status" value="1"/>
</dbReference>
<proteinExistence type="predicted"/>
<gene>
    <name evidence="1" type="ORF">SAMIE_1002900</name>
</gene>
<dbReference type="Gene3D" id="3.40.630.10">
    <property type="entry name" value="Zn peptidases"/>
    <property type="match status" value="1"/>
</dbReference>